<evidence type="ECO:0000256" key="6">
    <source>
        <dbReference type="ARBA" id="ARBA00023136"/>
    </source>
</evidence>
<accession>A0A3A3FSC2</accession>
<dbReference type="GO" id="GO:0009279">
    <property type="term" value="C:cell outer membrane"/>
    <property type="evidence" value="ECO:0007669"/>
    <property type="project" value="UniProtKB-SubCell"/>
</dbReference>
<evidence type="ECO:0000256" key="3">
    <source>
        <dbReference type="ARBA" id="ARBA00022448"/>
    </source>
</evidence>
<keyword evidence="8" id="KW-0998">Cell outer membrane</keyword>
<evidence type="ECO:0000256" key="2">
    <source>
        <dbReference type="ARBA" id="ARBA00009810"/>
    </source>
</evidence>
<comment type="caution">
    <text evidence="10">The sequence shown here is derived from an EMBL/GenBank/DDBJ whole genome shotgun (WGS) entry which is preliminary data.</text>
</comment>
<evidence type="ECO:0000313" key="11">
    <source>
        <dbReference type="Proteomes" id="UP000266327"/>
    </source>
</evidence>
<proteinExistence type="inferred from homology"/>
<evidence type="ECO:0000313" key="10">
    <source>
        <dbReference type="EMBL" id="RJF96457.1"/>
    </source>
</evidence>
<dbReference type="Pfam" id="PF07715">
    <property type="entry name" value="Plug"/>
    <property type="match status" value="1"/>
</dbReference>
<evidence type="ECO:0000256" key="8">
    <source>
        <dbReference type="ARBA" id="ARBA00023237"/>
    </source>
</evidence>
<keyword evidence="5" id="KW-0812">Transmembrane</keyword>
<dbReference type="SUPFAM" id="SSF56935">
    <property type="entry name" value="Porins"/>
    <property type="match status" value="1"/>
</dbReference>
<dbReference type="AlphaFoldDB" id="A0A3A3FSC2"/>
<dbReference type="InterPro" id="IPR036942">
    <property type="entry name" value="Beta-barrel_TonB_sf"/>
</dbReference>
<dbReference type="GO" id="GO:0044718">
    <property type="term" value="P:siderophore transmembrane transport"/>
    <property type="evidence" value="ECO:0007669"/>
    <property type="project" value="TreeGrafter"/>
</dbReference>
<gene>
    <name evidence="10" type="ORF">D3878_23255</name>
</gene>
<dbReference type="GO" id="GO:0015344">
    <property type="term" value="F:siderophore uptake transmembrane transporter activity"/>
    <property type="evidence" value="ECO:0007669"/>
    <property type="project" value="TreeGrafter"/>
</dbReference>
<dbReference type="Gene3D" id="2.40.170.20">
    <property type="entry name" value="TonB-dependent receptor, beta-barrel domain"/>
    <property type="match status" value="1"/>
</dbReference>
<keyword evidence="11" id="KW-1185">Reference proteome</keyword>
<feature type="non-terminal residue" evidence="10">
    <location>
        <position position="403"/>
    </location>
</feature>
<keyword evidence="4" id="KW-1134">Transmembrane beta strand</keyword>
<keyword evidence="3" id="KW-0813">Transport</keyword>
<organism evidence="10 11">
    <name type="scientific">Noviherbaspirillum sedimenti</name>
    <dbReference type="NCBI Taxonomy" id="2320865"/>
    <lineage>
        <taxon>Bacteria</taxon>
        <taxon>Pseudomonadati</taxon>
        <taxon>Pseudomonadota</taxon>
        <taxon>Betaproteobacteria</taxon>
        <taxon>Burkholderiales</taxon>
        <taxon>Oxalobacteraceae</taxon>
        <taxon>Noviherbaspirillum</taxon>
    </lineage>
</organism>
<dbReference type="Proteomes" id="UP000266327">
    <property type="component" value="Unassembled WGS sequence"/>
</dbReference>
<evidence type="ECO:0000259" key="9">
    <source>
        <dbReference type="Pfam" id="PF07715"/>
    </source>
</evidence>
<keyword evidence="6" id="KW-0472">Membrane</keyword>
<dbReference type="InterPro" id="IPR012910">
    <property type="entry name" value="Plug_dom"/>
</dbReference>
<feature type="domain" description="TonB-dependent receptor plug" evidence="9">
    <location>
        <begin position="17"/>
        <end position="127"/>
    </location>
</feature>
<dbReference type="EMBL" id="QYUQ01000003">
    <property type="protein sequence ID" value="RJF96457.1"/>
    <property type="molecule type" value="Genomic_DNA"/>
</dbReference>
<name>A0A3A3FSC2_9BURK</name>
<evidence type="ECO:0000256" key="5">
    <source>
        <dbReference type="ARBA" id="ARBA00022692"/>
    </source>
</evidence>
<evidence type="ECO:0000256" key="1">
    <source>
        <dbReference type="ARBA" id="ARBA00004571"/>
    </source>
</evidence>
<protein>
    <submittedName>
        <fullName evidence="10">TonB-dependent receptor</fullName>
    </submittedName>
</protein>
<reference evidence="11" key="1">
    <citation type="submission" date="2018-09" db="EMBL/GenBank/DDBJ databases">
        <authorList>
            <person name="Zhu H."/>
        </authorList>
    </citation>
    <scope>NUCLEOTIDE SEQUENCE [LARGE SCALE GENOMIC DNA]</scope>
    <source>
        <strain evidence="11">K1S02-23</strain>
    </source>
</reference>
<comment type="subcellular location">
    <subcellularLocation>
        <location evidence="1">Cell outer membrane</location>
        <topology evidence="1">Multi-pass membrane protein</topology>
    </subcellularLocation>
</comment>
<dbReference type="Gene3D" id="2.170.130.10">
    <property type="entry name" value="TonB-dependent receptor, plug domain"/>
    <property type="match status" value="1"/>
</dbReference>
<dbReference type="PANTHER" id="PTHR30069">
    <property type="entry name" value="TONB-DEPENDENT OUTER MEMBRANE RECEPTOR"/>
    <property type="match status" value="1"/>
</dbReference>
<evidence type="ECO:0000256" key="7">
    <source>
        <dbReference type="ARBA" id="ARBA00023170"/>
    </source>
</evidence>
<sequence>MVAKTPVPGLGIERDLLPYPVQTASADALRQAQAGNLIDFLATNLTGVNVNEVQGSPFQNDITFRGFRASPILGSAQGLSAYLDGVRVNEPFGDVVNWDMLPEAAIADLTLVPGSNPLYGFNTLGGALAFTTKSGRSHPGMDAEISYGSNARKRIDAGYGARFDNGLHAFVATTLFDENGWREHSAGRMGNLFAKVGRDSGQTQWHVSALHGDSKLIGNGLLPSYRWADGTLANGLYENDRRAAYTHPDQTSNRLQQAAFNLRHWINDDTELSTLAYVRRSRRDTLNGDVNGDYEEYVEDCEDGFNPDGSAVEPDDCGFTAAQGAAQHNAVLNRTHTRQTSAGLALNLSRQTEHHQFAVGASFDQSRVSFAQTRQDAWFDAGRGVQPDVLAAEVASSSVTGNS</sequence>
<dbReference type="InterPro" id="IPR037066">
    <property type="entry name" value="Plug_dom_sf"/>
</dbReference>
<dbReference type="PANTHER" id="PTHR30069:SF39">
    <property type="entry name" value="BLL6183 PROTEIN"/>
    <property type="match status" value="1"/>
</dbReference>
<evidence type="ECO:0000256" key="4">
    <source>
        <dbReference type="ARBA" id="ARBA00022452"/>
    </source>
</evidence>
<comment type="similarity">
    <text evidence="2">Belongs to the TonB-dependent receptor family.</text>
</comment>
<keyword evidence="7 10" id="KW-0675">Receptor</keyword>
<dbReference type="InterPro" id="IPR039426">
    <property type="entry name" value="TonB-dep_rcpt-like"/>
</dbReference>